<protein>
    <recommendedName>
        <fullName evidence="4">Immunity protein 17 of polymorphic toxin system</fullName>
    </recommendedName>
</protein>
<name>A0A5S5C0Z2_9FLAO</name>
<accession>A0A5S5C0Z2</accession>
<sequence>MEKTWILVLSLFLIITFFFWKFTHGYFKKEYGKRLWNQWTTRLFYWQGVIYTSTGITILLFFILKWLNVVTF</sequence>
<feature type="transmembrane region" description="Helical" evidence="1">
    <location>
        <begin position="6"/>
        <end position="22"/>
    </location>
</feature>
<keyword evidence="3" id="KW-1185">Reference proteome</keyword>
<dbReference type="EMBL" id="VNHU01000007">
    <property type="protein sequence ID" value="TYP72132.1"/>
    <property type="molecule type" value="Genomic_DNA"/>
</dbReference>
<reference evidence="2 3" key="1">
    <citation type="submission" date="2019-07" db="EMBL/GenBank/DDBJ databases">
        <title>Genomic Encyclopedia of Archaeal and Bacterial Type Strains, Phase II (KMG-II): from individual species to whole genera.</title>
        <authorList>
            <person name="Goeker M."/>
        </authorList>
    </citation>
    <scope>NUCLEOTIDE SEQUENCE [LARGE SCALE GENOMIC DNA]</scope>
    <source>
        <strain evidence="2 3">DSM 17527</strain>
    </source>
</reference>
<keyword evidence="1" id="KW-0812">Transmembrane</keyword>
<keyword evidence="1" id="KW-1133">Transmembrane helix</keyword>
<proteinExistence type="predicted"/>
<feature type="transmembrane region" description="Helical" evidence="1">
    <location>
        <begin position="43"/>
        <end position="64"/>
    </location>
</feature>
<comment type="caution">
    <text evidence="2">The sequence shown here is derived from an EMBL/GenBank/DDBJ whole genome shotgun (WGS) entry which is preliminary data.</text>
</comment>
<organism evidence="2 3">
    <name type="scientific">Aquimarina intermedia</name>
    <dbReference type="NCBI Taxonomy" id="350814"/>
    <lineage>
        <taxon>Bacteria</taxon>
        <taxon>Pseudomonadati</taxon>
        <taxon>Bacteroidota</taxon>
        <taxon>Flavobacteriia</taxon>
        <taxon>Flavobacteriales</taxon>
        <taxon>Flavobacteriaceae</taxon>
        <taxon>Aquimarina</taxon>
    </lineage>
</organism>
<evidence type="ECO:0000313" key="2">
    <source>
        <dbReference type="EMBL" id="TYP72132.1"/>
    </source>
</evidence>
<evidence type="ECO:0000256" key="1">
    <source>
        <dbReference type="SAM" id="Phobius"/>
    </source>
</evidence>
<dbReference type="Proteomes" id="UP000324376">
    <property type="component" value="Unassembled WGS sequence"/>
</dbReference>
<gene>
    <name evidence="2" type="ORF">BD809_10716</name>
</gene>
<keyword evidence="1" id="KW-0472">Membrane</keyword>
<dbReference type="AlphaFoldDB" id="A0A5S5C0Z2"/>
<evidence type="ECO:0000313" key="3">
    <source>
        <dbReference type="Proteomes" id="UP000324376"/>
    </source>
</evidence>
<evidence type="ECO:0008006" key="4">
    <source>
        <dbReference type="Google" id="ProtNLM"/>
    </source>
</evidence>
<dbReference type="OrthoDB" id="1450918at2"/>